<dbReference type="InterPro" id="IPR045851">
    <property type="entry name" value="AMP-bd_C_sf"/>
</dbReference>
<dbReference type="PANTHER" id="PTHR24096">
    <property type="entry name" value="LONG-CHAIN-FATTY-ACID--COA LIGASE"/>
    <property type="match status" value="1"/>
</dbReference>
<keyword evidence="5" id="KW-0436">Ligase</keyword>
<evidence type="ECO:0000259" key="3">
    <source>
        <dbReference type="Pfam" id="PF00501"/>
    </source>
</evidence>
<dbReference type="FunFam" id="3.30.300.30:FF:000007">
    <property type="entry name" value="4-coumarate--CoA ligase 2"/>
    <property type="match status" value="1"/>
</dbReference>
<dbReference type="PANTHER" id="PTHR24096:SF422">
    <property type="entry name" value="BCDNA.GH02901"/>
    <property type="match status" value="1"/>
</dbReference>
<dbReference type="AlphaFoldDB" id="A0AAD9QUG2"/>
<dbReference type="InterPro" id="IPR000873">
    <property type="entry name" value="AMP-dep_synth/lig_dom"/>
</dbReference>
<accession>A0AAD9QUG2</accession>
<evidence type="ECO:0000259" key="4">
    <source>
        <dbReference type="Pfam" id="PF13193"/>
    </source>
</evidence>
<feature type="domain" description="AMP-dependent synthetase/ligase" evidence="3">
    <location>
        <begin position="48"/>
        <end position="396"/>
    </location>
</feature>
<keyword evidence="2" id="KW-1133">Transmembrane helix</keyword>
<evidence type="ECO:0000256" key="2">
    <source>
        <dbReference type="SAM" id="Phobius"/>
    </source>
</evidence>
<dbReference type="GO" id="GO:0016405">
    <property type="term" value="F:CoA-ligase activity"/>
    <property type="evidence" value="ECO:0007669"/>
    <property type="project" value="TreeGrafter"/>
</dbReference>
<dbReference type="SUPFAM" id="SSF56801">
    <property type="entry name" value="Acetyl-CoA synthetase-like"/>
    <property type="match status" value="1"/>
</dbReference>
<feature type="domain" description="AMP-binding enzyme C-terminal" evidence="4">
    <location>
        <begin position="447"/>
        <end position="522"/>
    </location>
</feature>
<dbReference type="Pfam" id="PF13193">
    <property type="entry name" value="AMP-binding_C"/>
    <property type="match status" value="1"/>
</dbReference>
<comment type="similarity">
    <text evidence="1">Belongs to the ATP-dependent AMP-binding enzyme family.</text>
</comment>
<reference evidence="5" key="1">
    <citation type="journal article" date="2023" name="G3 (Bethesda)">
        <title>Whole genome assembly and annotation of the endangered Caribbean coral Acropora cervicornis.</title>
        <authorList>
            <person name="Selwyn J.D."/>
            <person name="Vollmer S.V."/>
        </authorList>
    </citation>
    <scope>NUCLEOTIDE SEQUENCE</scope>
    <source>
        <strain evidence="5">K2</strain>
    </source>
</reference>
<gene>
    <name evidence="5" type="ORF">P5673_008103</name>
</gene>
<protein>
    <submittedName>
        <fullName evidence="5">4-coumarate--CoA ligase 3</fullName>
    </submittedName>
</protein>
<dbReference type="Pfam" id="PF00501">
    <property type="entry name" value="AMP-binding"/>
    <property type="match status" value="1"/>
</dbReference>
<sequence length="594" mass="66244">MTKQENSVENFAGSRSKNPARTQCHFDYEERRKIWTKEGRAHWQVCGSTNSSYTFSEVKDLSRKFACGLNKRGIKKDDVVAILAPNVPEFAIVFLGILQLGAIVTCVNPYFTSKELTNQLKEANAKCIIAVHQLMHRAKEAEEELNTGHVIAIGEDDQCESISDILKETGEASFPSVKVNAKEDVAILPFSSGWSGLPKGVMITHYNLIALGSVLKSEEFFSYNKNSKLLNLIPFHRAFGMIAVLSISLRKGSTLISVPRFDENLCFHLLQYYKITHLVTETSTLHLLARQPGIERFQLASLTEVISSAHTLTEELSKKVRKRMPNIKRITQCYGLTESTALSHMTPQVNAKQRSVGELLPNLECKVFDASTGQSLGEGQRGEICIRGPTVMKGYLNNQKASELSIDQDGWLHTGDIGYYDENEHLFIVDKLKDLIKFRGHQVSPSELETLLRSHPAIKDAVVVGVPDPEGGEVPMAYVVSKNDDELTEIEVMEYVDENAAPYKKLRGGVEFVSAIPTTTDGQALRAELAERQRNGKSRAVLRRRSSVVYNLKEDRKFSIKRFSVSPSTRPGVISPIIEEKPTDVARSQSCVIL</sequence>
<proteinExistence type="inferred from homology"/>
<evidence type="ECO:0000313" key="5">
    <source>
        <dbReference type="EMBL" id="KAK2567310.1"/>
    </source>
</evidence>
<comment type="caution">
    <text evidence="5">The sequence shown here is derived from an EMBL/GenBank/DDBJ whole genome shotgun (WGS) entry which is preliminary data.</text>
</comment>
<dbReference type="Proteomes" id="UP001249851">
    <property type="component" value="Unassembled WGS sequence"/>
</dbReference>
<dbReference type="EMBL" id="JARQWQ010000014">
    <property type="protein sequence ID" value="KAK2567310.1"/>
    <property type="molecule type" value="Genomic_DNA"/>
</dbReference>
<keyword evidence="2" id="KW-0812">Transmembrane</keyword>
<organism evidence="5 6">
    <name type="scientific">Acropora cervicornis</name>
    <name type="common">Staghorn coral</name>
    <dbReference type="NCBI Taxonomy" id="6130"/>
    <lineage>
        <taxon>Eukaryota</taxon>
        <taxon>Metazoa</taxon>
        <taxon>Cnidaria</taxon>
        <taxon>Anthozoa</taxon>
        <taxon>Hexacorallia</taxon>
        <taxon>Scleractinia</taxon>
        <taxon>Astrocoeniina</taxon>
        <taxon>Acroporidae</taxon>
        <taxon>Acropora</taxon>
    </lineage>
</organism>
<dbReference type="CDD" id="cd05911">
    <property type="entry name" value="Firefly_Luc_like"/>
    <property type="match status" value="1"/>
</dbReference>
<evidence type="ECO:0000256" key="1">
    <source>
        <dbReference type="ARBA" id="ARBA00006432"/>
    </source>
</evidence>
<evidence type="ECO:0000313" key="6">
    <source>
        <dbReference type="Proteomes" id="UP001249851"/>
    </source>
</evidence>
<dbReference type="Gene3D" id="3.40.50.980">
    <property type="match status" value="2"/>
</dbReference>
<reference evidence="5" key="2">
    <citation type="journal article" date="2023" name="Science">
        <title>Genomic signatures of disease resistance in endangered staghorn corals.</title>
        <authorList>
            <person name="Vollmer S.V."/>
            <person name="Selwyn J.D."/>
            <person name="Despard B.A."/>
            <person name="Roesel C.L."/>
        </authorList>
    </citation>
    <scope>NUCLEOTIDE SEQUENCE</scope>
    <source>
        <strain evidence="5">K2</strain>
    </source>
</reference>
<dbReference type="InterPro" id="IPR025110">
    <property type="entry name" value="AMP-bd_C"/>
</dbReference>
<feature type="transmembrane region" description="Helical" evidence="2">
    <location>
        <begin position="90"/>
        <end position="111"/>
    </location>
</feature>
<dbReference type="Gene3D" id="2.30.38.10">
    <property type="entry name" value="Luciferase, Domain 3"/>
    <property type="match status" value="1"/>
</dbReference>
<keyword evidence="2" id="KW-0472">Membrane</keyword>
<dbReference type="Gene3D" id="3.30.300.30">
    <property type="match status" value="1"/>
</dbReference>
<keyword evidence="6" id="KW-1185">Reference proteome</keyword>
<name>A0AAD9QUG2_ACRCE</name>